<feature type="transmembrane region" description="Helical" evidence="6">
    <location>
        <begin position="148"/>
        <end position="166"/>
    </location>
</feature>
<evidence type="ECO:0000313" key="7">
    <source>
        <dbReference type="EMBL" id="QHT94970.1"/>
    </source>
</evidence>
<keyword evidence="5 6" id="KW-0472">Membrane</keyword>
<proteinExistence type="predicted"/>
<dbReference type="PANTHER" id="PTHR46187:SF3">
    <property type="entry name" value="ALKALINE CERAMIDASE 3"/>
    <property type="match status" value="1"/>
</dbReference>
<feature type="transmembrane region" description="Helical" evidence="6">
    <location>
        <begin position="31"/>
        <end position="49"/>
    </location>
</feature>
<feature type="transmembrane region" description="Helical" evidence="6">
    <location>
        <begin position="114"/>
        <end position="136"/>
    </location>
</feature>
<dbReference type="GO" id="GO:0005789">
    <property type="term" value="C:endoplasmic reticulum membrane"/>
    <property type="evidence" value="ECO:0007669"/>
    <property type="project" value="TreeGrafter"/>
</dbReference>
<dbReference type="InterPro" id="IPR008901">
    <property type="entry name" value="ACER"/>
</dbReference>
<comment type="subcellular location">
    <subcellularLocation>
        <location evidence="1">Membrane</location>
        <topology evidence="1">Multi-pass membrane protein</topology>
    </subcellularLocation>
</comment>
<dbReference type="GO" id="GO:0046514">
    <property type="term" value="P:ceramide catabolic process"/>
    <property type="evidence" value="ECO:0007669"/>
    <property type="project" value="TreeGrafter"/>
</dbReference>
<dbReference type="GO" id="GO:0046513">
    <property type="term" value="P:ceramide biosynthetic process"/>
    <property type="evidence" value="ECO:0007669"/>
    <property type="project" value="TreeGrafter"/>
</dbReference>
<accession>A0A6C0IQX3</accession>
<keyword evidence="4 6" id="KW-1133">Transmembrane helix</keyword>
<keyword evidence="2 6" id="KW-0812">Transmembrane</keyword>
<evidence type="ECO:0000256" key="6">
    <source>
        <dbReference type="SAM" id="Phobius"/>
    </source>
</evidence>
<dbReference type="Pfam" id="PF05875">
    <property type="entry name" value="Ceramidase"/>
    <property type="match status" value="1"/>
</dbReference>
<dbReference type="PANTHER" id="PTHR46187">
    <property type="entry name" value="ALKALINE CERAMIDASE 3"/>
    <property type="match status" value="1"/>
</dbReference>
<dbReference type="AlphaFoldDB" id="A0A6C0IQX3"/>
<protein>
    <recommendedName>
        <fullName evidence="8">Ceramidase</fullName>
    </recommendedName>
</protein>
<evidence type="ECO:0000256" key="2">
    <source>
        <dbReference type="ARBA" id="ARBA00022692"/>
    </source>
</evidence>
<evidence type="ECO:0000256" key="3">
    <source>
        <dbReference type="ARBA" id="ARBA00022801"/>
    </source>
</evidence>
<evidence type="ECO:0000256" key="1">
    <source>
        <dbReference type="ARBA" id="ARBA00004141"/>
    </source>
</evidence>
<sequence>MTEITPFWGNEDSSITFCETNYNTSPYIAEYYNTLSGLIYSFVGLYFLNTNIKPSAYAMIVLGLSTSFFHGTMRYYGQLCDEMSMLYLSFMLIKEIHPNIPYIYLFGMFGLYGMYWQEFAMFFYMFMLMQTYIYLLSMEFRKIKENNYYFVIKEISIYFAMGFWLLDVFLCNYGGEYFHAGWHIFTGISLWSGGKLISNYKKHELMEIKVLKSE</sequence>
<name>A0A6C0IQX3_9ZZZZ</name>
<evidence type="ECO:0000256" key="4">
    <source>
        <dbReference type="ARBA" id="ARBA00022989"/>
    </source>
</evidence>
<dbReference type="GO" id="GO:0016811">
    <property type="term" value="F:hydrolase activity, acting on carbon-nitrogen (but not peptide) bonds, in linear amides"/>
    <property type="evidence" value="ECO:0007669"/>
    <property type="project" value="InterPro"/>
</dbReference>
<reference evidence="7" key="1">
    <citation type="journal article" date="2020" name="Nature">
        <title>Giant virus diversity and host interactions through global metagenomics.</title>
        <authorList>
            <person name="Schulz F."/>
            <person name="Roux S."/>
            <person name="Paez-Espino D."/>
            <person name="Jungbluth S."/>
            <person name="Walsh D.A."/>
            <person name="Denef V.J."/>
            <person name="McMahon K.D."/>
            <person name="Konstantinidis K.T."/>
            <person name="Eloe-Fadrosh E.A."/>
            <person name="Kyrpides N.C."/>
            <person name="Woyke T."/>
        </authorList>
    </citation>
    <scope>NUCLEOTIDE SEQUENCE</scope>
    <source>
        <strain evidence="7">GVMAG-M-3300024261-37</strain>
    </source>
</reference>
<evidence type="ECO:0008006" key="8">
    <source>
        <dbReference type="Google" id="ProtNLM"/>
    </source>
</evidence>
<feature type="transmembrane region" description="Helical" evidence="6">
    <location>
        <begin position="56"/>
        <end position="76"/>
    </location>
</feature>
<keyword evidence="3" id="KW-0378">Hydrolase</keyword>
<evidence type="ECO:0000256" key="5">
    <source>
        <dbReference type="ARBA" id="ARBA00023136"/>
    </source>
</evidence>
<dbReference type="EMBL" id="MN740233">
    <property type="protein sequence ID" value="QHT94970.1"/>
    <property type="molecule type" value="Genomic_DNA"/>
</dbReference>
<organism evidence="7">
    <name type="scientific">viral metagenome</name>
    <dbReference type="NCBI Taxonomy" id="1070528"/>
    <lineage>
        <taxon>unclassified sequences</taxon>
        <taxon>metagenomes</taxon>
        <taxon>organismal metagenomes</taxon>
    </lineage>
</organism>
<feature type="transmembrane region" description="Helical" evidence="6">
    <location>
        <begin position="178"/>
        <end position="197"/>
    </location>
</feature>